<proteinExistence type="predicted"/>
<evidence type="ECO:0000259" key="2">
    <source>
        <dbReference type="Pfam" id="PF01583"/>
    </source>
</evidence>
<dbReference type="GO" id="GO:0019379">
    <property type="term" value="P:sulfate assimilation, phosphoadenylyl sulfate reduction by phosphoadenylyl-sulfate reductase (thioredoxin)"/>
    <property type="evidence" value="ECO:0007669"/>
    <property type="project" value="TreeGrafter"/>
</dbReference>
<organism evidence="3 4">
    <name type="scientific">Xanthomonas oryzae pv. oryzae</name>
    <dbReference type="NCBI Taxonomy" id="64187"/>
    <lineage>
        <taxon>Bacteria</taxon>
        <taxon>Pseudomonadati</taxon>
        <taxon>Pseudomonadota</taxon>
        <taxon>Gammaproteobacteria</taxon>
        <taxon>Lysobacterales</taxon>
        <taxon>Lysobacteraceae</taxon>
        <taxon>Xanthomonas</taxon>
    </lineage>
</organism>
<dbReference type="Gene3D" id="3.40.50.300">
    <property type="entry name" value="P-loop containing nucleotide triphosphate hydrolases"/>
    <property type="match status" value="1"/>
</dbReference>
<reference evidence="3" key="1">
    <citation type="submission" date="2015-01" db="EMBL/GenBank/DDBJ databases">
        <authorList>
            <person name="Midha S."/>
            <person name="Anil M.G."/>
            <person name="Mishra D."/>
            <person name="Brahma K."/>
            <person name="Laha G.S."/>
            <person name="Sundaram R.M."/>
            <person name="Sonti R.V."/>
            <person name="Patil P.B."/>
        </authorList>
    </citation>
    <scope>NUCLEOTIDE SEQUENCE</scope>
    <source>
        <strain evidence="3">IXO792</strain>
    </source>
</reference>
<name>A0AAJ5MFQ4_XANOO</name>
<accession>A0AAJ5MFQ4</accession>
<dbReference type="InterPro" id="IPR027417">
    <property type="entry name" value="P-loop_NTPase"/>
</dbReference>
<evidence type="ECO:0000256" key="1">
    <source>
        <dbReference type="ARBA" id="ARBA00022679"/>
    </source>
</evidence>
<reference evidence="3" key="2">
    <citation type="submission" date="2020-01" db="EMBL/GenBank/DDBJ databases">
        <title>Complete genome investigation of Xanthomonas oryzae strains.</title>
        <authorList>
            <person name="Kaur A."/>
            <person name="Bansal K."/>
            <person name="Patil P.B."/>
        </authorList>
    </citation>
    <scope>NUCLEOTIDE SEQUENCE</scope>
    <source>
        <strain evidence="3">IXO792</strain>
    </source>
</reference>
<protein>
    <submittedName>
        <fullName evidence="3">Adenylyl-sulfate kinase</fullName>
        <ecNumber evidence="3">2.7.1.25</ecNumber>
    </submittedName>
</protein>
<dbReference type="EC" id="2.7.1.25" evidence="3"/>
<evidence type="ECO:0000313" key="3">
    <source>
        <dbReference type="EMBL" id="UXW03454.1"/>
    </source>
</evidence>
<dbReference type="GO" id="GO:0010134">
    <property type="term" value="P:sulfate assimilation via adenylyl sulfate reduction"/>
    <property type="evidence" value="ECO:0007669"/>
    <property type="project" value="TreeGrafter"/>
</dbReference>
<evidence type="ECO:0000313" key="4">
    <source>
        <dbReference type="Proteomes" id="UP000187097"/>
    </source>
</evidence>
<dbReference type="PANTHER" id="PTHR42700:SF1">
    <property type="entry name" value="SULFATE ADENYLYLTRANSFERASE"/>
    <property type="match status" value="1"/>
</dbReference>
<dbReference type="InterPro" id="IPR050512">
    <property type="entry name" value="Sulf_AdTrans/APS_kinase"/>
</dbReference>
<dbReference type="PANTHER" id="PTHR42700">
    <property type="entry name" value="SULFATE ADENYLYLTRANSFERASE"/>
    <property type="match status" value="1"/>
</dbReference>
<dbReference type="GO" id="GO:0004781">
    <property type="term" value="F:sulfate adenylyltransferase (ATP) activity"/>
    <property type="evidence" value="ECO:0007669"/>
    <property type="project" value="TreeGrafter"/>
</dbReference>
<dbReference type="InterPro" id="IPR059117">
    <property type="entry name" value="APS_kinase_dom"/>
</dbReference>
<dbReference type="GO" id="GO:0005737">
    <property type="term" value="C:cytoplasm"/>
    <property type="evidence" value="ECO:0007669"/>
    <property type="project" value="TreeGrafter"/>
</dbReference>
<dbReference type="Pfam" id="PF01583">
    <property type="entry name" value="APS_kinase"/>
    <property type="match status" value="1"/>
</dbReference>
<keyword evidence="1 3" id="KW-0808">Transferase</keyword>
<dbReference type="EMBL" id="CP047493">
    <property type="protein sequence ID" value="UXW03454.1"/>
    <property type="molecule type" value="Genomic_DNA"/>
</dbReference>
<dbReference type="AlphaFoldDB" id="A0AAJ5MFQ4"/>
<gene>
    <name evidence="3" type="ORF">IXO792_09510</name>
</gene>
<dbReference type="GO" id="GO:0004020">
    <property type="term" value="F:adenylylsulfate kinase activity"/>
    <property type="evidence" value="ECO:0007669"/>
    <property type="project" value="UniProtKB-EC"/>
</dbReference>
<dbReference type="Proteomes" id="UP000187097">
    <property type="component" value="Chromosome"/>
</dbReference>
<feature type="domain" description="APS kinase" evidence="2">
    <location>
        <begin position="5"/>
        <end position="34"/>
    </location>
</feature>
<keyword evidence="3" id="KW-0418">Kinase</keyword>
<sequence length="56" mass="6180">MSAACYAKARAGKIPNFTGIDSPYEPPTQPDLHLRADHEEVSVLAEQVLAWLEARD</sequence>